<reference evidence="2" key="1">
    <citation type="submission" date="2023-01" db="EMBL/GenBank/DDBJ databases">
        <title>Genome assembly of the deep-sea coral Lophelia pertusa.</title>
        <authorList>
            <person name="Herrera S."/>
            <person name="Cordes E."/>
        </authorList>
    </citation>
    <scope>NUCLEOTIDE SEQUENCE</scope>
    <source>
        <strain evidence="2">USNM1676648</strain>
        <tissue evidence="2">Polyp</tissue>
    </source>
</reference>
<proteinExistence type="predicted"/>
<dbReference type="SUPFAM" id="SSF51126">
    <property type="entry name" value="Pectin lyase-like"/>
    <property type="match status" value="2"/>
</dbReference>
<feature type="transmembrane region" description="Helical" evidence="1">
    <location>
        <begin position="666"/>
        <end position="687"/>
    </location>
</feature>
<protein>
    <submittedName>
        <fullName evidence="2">Uncharacterized protein</fullName>
    </submittedName>
</protein>
<name>A0A9X0CWS5_9CNID</name>
<evidence type="ECO:0000313" key="3">
    <source>
        <dbReference type="Proteomes" id="UP001163046"/>
    </source>
</evidence>
<keyword evidence="1" id="KW-0812">Transmembrane</keyword>
<evidence type="ECO:0000256" key="1">
    <source>
        <dbReference type="SAM" id="Phobius"/>
    </source>
</evidence>
<keyword evidence="1" id="KW-0472">Membrane</keyword>
<dbReference type="PANTHER" id="PTHR11319">
    <property type="entry name" value="G PROTEIN-COUPLED RECEPTOR-RELATED"/>
    <property type="match status" value="1"/>
</dbReference>
<organism evidence="2 3">
    <name type="scientific">Desmophyllum pertusum</name>
    <dbReference type="NCBI Taxonomy" id="174260"/>
    <lineage>
        <taxon>Eukaryota</taxon>
        <taxon>Metazoa</taxon>
        <taxon>Cnidaria</taxon>
        <taxon>Anthozoa</taxon>
        <taxon>Hexacorallia</taxon>
        <taxon>Scleractinia</taxon>
        <taxon>Caryophylliina</taxon>
        <taxon>Caryophylliidae</taxon>
        <taxon>Desmophyllum</taxon>
    </lineage>
</organism>
<dbReference type="PANTHER" id="PTHR11319:SF35">
    <property type="entry name" value="OUTER MEMBRANE PROTEIN PMPC-RELATED"/>
    <property type="match status" value="1"/>
</dbReference>
<feature type="transmembrane region" description="Helical" evidence="1">
    <location>
        <begin position="562"/>
        <end position="580"/>
    </location>
</feature>
<feature type="transmembrane region" description="Helical" evidence="1">
    <location>
        <begin position="621"/>
        <end position="646"/>
    </location>
</feature>
<accession>A0A9X0CWS5</accession>
<evidence type="ECO:0000313" key="2">
    <source>
        <dbReference type="EMBL" id="KAJ7378431.1"/>
    </source>
</evidence>
<gene>
    <name evidence="2" type="ORF">OS493_022965</name>
</gene>
<dbReference type="EMBL" id="MU826366">
    <property type="protein sequence ID" value="KAJ7378431.1"/>
    <property type="molecule type" value="Genomic_DNA"/>
</dbReference>
<keyword evidence="3" id="KW-1185">Reference proteome</keyword>
<sequence>MNVTKCGFTNAFSASEGGAVYINALKASVQLRHTTFTNCSVLALGGGGGVLIVAAGFTSPNRKSGNNLVLVVESCRFIDCRTGLESDGGSLKLVYKTKIEISINNSHMISSYAGKGGALSIIEYNIENTDEPSHITIENSTFSNNRAVQAGGAICLIVNNQSSLILLNVIMESNSVKGLTTSKNFTGGAIAIEGSIFALRVFNSRFLNNMVASNGEVPAGGGALYTYDVHILEVKDSHFDGNYAGNFTSLGPGDYFIAGGGALQITCQEISTSIIIINTTFKNCSAALVGGAISLYLIQGGNVSLVIKRSLFMDNYSFLDAGNGGAISLVIHDYDINGVSPSRAYNSQLSFEDTTFERNAGYIAGSFIHAESSELLKVFNTTMDVRAYGTTTPMMLVTNCGTVDIANDNVTKFYCPVGSQIRIIKFTTSTQWSDIPKSKVTLEFSCSACTGNSYSRQRGRALGSQLVPGFHCLSCPFGANCTQNIVSKLNFWGFQEQDNPPTLRFIMCPVGYCSPPRIANVPEYNGCEGNRSGELCGLCNEGYTETLYSTHCRPSHQCNDNWFWPLAVLYVSLMALYFTFKPPIVPWIKRQILWFKKHEPANQDDNFDKGYLKILFYFYQAANLLLVSISSQSLIKTYLIVGLFNFKLSSGRLICPFPGLTVATKQLFSVSHVFGTMLMISPFIVFFGEFKSSEVKEPHLLVLMLEESCKPRC</sequence>
<comment type="caution">
    <text evidence="2">The sequence shown here is derived from an EMBL/GenBank/DDBJ whole genome shotgun (WGS) entry which is preliminary data.</text>
</comment>
<dbReference type="AlphaFoldDB" id="A0A9X0CWS5"/>
<dbReference type="OrthoDB" id="5970941at2759"/>
<keyword evidence="1" id="KW-1133">Transmembrane helix</keyword>
<dbReference type="Proteomes" id="UP001163046">
    <property type="component" value="Unassembled WGS sequence"/>
</dbReference>
<dbReference type="InterPro" id="IPR011050">
    <property type="entry name" value="Pectin_lyase_fold/virulence"/>
</dbReference>